<dbReference type="RefSeq" id="WP_344614298.1">
    <property type="nucleotide sequence ID" value="NZ_BAAARV010000033.1"/>
</dbReference>
<gene>
    <name evidence="1" type="ORF">GCM10010170_043660</name>
</gene>
<dbReference type="EMBL" id="BAAARV010000033">
    <property type="protein sequence ID" value="GAA2352725.1"/>
    <property type="molecule type" value="Genomic_DNA"/>
</dbReference>
<dbReference type="Proteomes" id="UP001501444">
    <property type="component" value="Unassembled WGS sequence"/>
</dbReference>
<reference evidence="2" key="1">
    <citation type="journal article" date="2019" name="Int. J. Syst. Evol. Microbiol.">
        <title>The Global Catalogue of Microorganisms (GCM) 10K type strain sequencing project: providing services to taxonomists for standard genome sequencing and annotation.</title>
        <authorList>
            <consortium name="The Broad Institute Genomics Platform"/>
            <consortium name="The Broad Institute Genome Sequencing Center for Infectious Disease"/>
            <person name="Wu L."/>
            <person name="Ma J."/>
        </authorList>
    </citation>
    <scope>NUCLEOTIDE SEQUENCE [LARGE SCALE GENOMIC DNA]</scope>
    <source>
        <strain evidence="2">JCM 3272</strain>
    </source>
</reference>
<evidence type="ECO:0000313" key="1">
    <source>
        <dbReference type="EMBL" id="GAA2352725.1"/>
    </source>
</evidence>
<name>A0ABP5THG4_9ACTN</name>
<evidence type="ECO:0000313" key="2">
    <source>
        <dbReference type="Proteomes" id="UP001501444"/>
    </source>
</evidence>
<sequence length="120" mass="12768">MIAARIDEDPEAEEDAFDALIVDLTALGYTAGDLIDGITTLAHPDGGGILATFDAVRHLEARLRHRADDGDPTWTIRLTADVPVAVARGVLHAMLHADTDGEPPILRAATASLDRSHPVE</sequence>
<organism evidence="1 2">
    <name type="scientific">Dactylosporangium salmoneum</name>
    <dbReference type="NCBI Taxonomy" id="53361"/>
    <lineage>
        <taxon>Bacteria</taxon>
        <taxon>Bacillati</taxon>
        <taxon>Actinomycetota</taxon>
        <taxon>Actinomycetes</taxon>
        <taxon>Micromonosporales</taxon>
        <taxon>Micromonosporaceae</taxon>
        <taxon>Dactylosporangium</taxon>
    </lineage>
</organism>
<accession>A0ABP5THG4</accession>
<proteinExistence type="predicted"/>
<comment type="caution">
    <text evidence="1">The sequence shown here is derived from an EMBL/GenBank/DDBJ whole genome shotgun (WGS) entry which is preliminary data.</text>
</comment>
<keyword evidence="2" id="KW-1185">Reference proteome</keyword>
<protein>
    <submittedName>
        <fullName evidence="1">Uncharacterized protein</fullName>
    </submittedName>
</protein>